<evidence type="ECO:0000313" key="3">
    <source>
        <dbReference type="EMBL" id="KGM09878.1"/>
    </source>
</evidence>
<evidence type="ECO:0000256" key="1">
    <source>
        <dbReference type="SAM" id="MobiDB-lite"/>
    </source>
</evidence>
<comment type="caution">
    <text evidence="3">The sequence shown here is derived from an EMBL/GenBank/DDBJ whole genome shotgun (WGS) entry which is preliminary data.</text>
</comment>
<keyword evidence="2" id="KW-0472">Membrane</keyword>
<dbReference type="RefSeq" id="WP_035062108.1">
    <property type="nucleotide sequence ID" value="NZ_AXCZ01000166.1"/>
</dbReference>
<feature type="region of interest" description="Disordered" evidence="1">
    <location>
        <begin position="55"/>
        <end position="106"/>
    </location>
</feature>
<feature type="transmembrane region" description="Helical" evidence="2">
    <location>
        <begin position="33"/>
        <end position="52"/>
    </location>
</feature>
<keyword evidence="4" id="KW-1185">Reference proteome</keyword>
<feature type="region of interest" description="Disordered" evidence="1">
    <location>
        <begin position="1"/>
        <end position="26"/>
    </location>
</feature>
<dbReference type="OrthoDB" id="4829122at2"/>
<accession>A0A0A0BMZ4</accession>
<sequence length="233" mass="23541">MAESTDDATDQPQTQAQDHDQQVGARAPVTGRALGLVLVAALAVGAGSWALWSARAGDPTPGPGADTPGTQTADPTTAPGPDDDPAPPAETGDLAPPTAAPTDPDDASALVDALLDLTGPVLNGEVEPAAVTVAGGAVRGALEADAAEFEANGWTVTGDPRVIDLDVVEELLDADPPQITVHACVDASEVEVRDGQGELVGARPPRSVNAYTFTETDGVWLLTGHGFADDPDC</sequence>
<evidence type="ECO:0000256" key="2">
    <source>
        <dbReference type="SAM" id="Phobius"/>
    </source>
</evidence>
<keyword evidence="2" id="KW-1133">Transmembrane helix</keyword>
<dbReference type="EMBL" id="AXCZ01000166">
    <property type="protein sequence ID" value="KGM09878.1"/>
    <property type="molecule type" value="Genomic_DNA"/>
</dbReference>
<proteinExistence type="predicted"/>
<evidence type="ECO:0000313" key="4">
    <source>
        <dbReference type="Proteomes" id="UP000054314"/>
    </source>
</evidence>
<gene>
    <name evidence="3" type="ORF">N869_05920</name>
</gene>
<dbReference type="AlphaFoldDB" id="A0A0A0BMZ4"/>
<protein>
    <submittedName>
        <fullName evidence="3">Uncharacterized protein</fullName>
    </submittedName>
</protein>
<reference evidence="3 4" key="1">
    <citation type="submission" date="2013-08" db="EMBL/GenBank/DDBJ databases">
        <title>Genome sequencing of Cellulomonas bogoriensis 69B4.</title>
        <authorList>
            <person name="Chen F."/>
            <person name="Li Y."/>
            <person name="Wang G."/>
        </authorList>
    </citation>
    <scope>NUCLEOTIDE SEQUENCE [LARGE SCALE GENOMIC DNA]</scope>
    <source>
        <strain evidence="3 4">69B4</strain>
    </source>
</reference>
<name>A0A0A0BMZ4_9CELL</name>
<feature type="compositionally biased region" description="Low complexity" evidence="1">
    <location>
        <begin position="55"/>
        <end position="80"/>
    </location>
</feature>
<dbReference type="Proteomes" id="UP000054314">
    <property type="component" value="Unassembled WGS sequence"/>
</dbReference>
<organism evidence="3 4">
    <name type="scientific">Cellulomonas bogoriensis 69B4 = DSM 16987</name>
    <dbReference type="NCBI Taxonomy" id="1386082"/>
    <lineage>
        <taxon>Bacteria</taxon>
        <taxon>Bacillati</taxon>
        <taxon>Actinomycetota</taxon>
        <taxon>Actinomycetes</taxon>
        <taxon>Micrococcales</taxon>
        <taxon>Cellulomonadaceae</taxon>
        <taxon>Cellulomonas</taxon>
    </lineage>
</organism>
<feature type="compositionally biased region" description="Low complexity" evidence="1">
    <location>
        <begin position="89"/>
        <end position="106"/>
    </location>
</feature>
<keyword evidence="2" id="KW-0812">Transmembrane</keyword>